<accession>A0A6U3AVR3</accession>
<protein>
    <recommendedName>
        <fullName evidence="2">BZIP domain-containing protein</fullName>
    </recommendedName>
</protein>
<evidence type="ECO:0000313" key="4">
    <source>
        <dbReference type="EMBL" id="CAD9967850.1"/>
    </source>
</evidence>
<dbReference type="InterPro" id="IPR004827">
    <property type="entry name" value="bZIP"/>
</dbReference>
<organism evidence="4">
    <name type="scientific">Entomoneis paludosa</name>
    <dbReference type="NCBI Taxonomy" id="265537"/>
    <lineage>
        <taxon>Eukaryota</taxon>
        <taxon>Sar</taxon>
        <taxon>Stramenopiles</taxon>
        <taxon>Ochrophyta</taxon>
        <taxon>Bacillariophyta</taxon>
        <taxon>Bacillariophyceae</taxon>
        <taxon>Bacillariophycidae</taxon>
        <taxon>Entomoneidaceae</taxon>
        <taxon>Entomoneis</taxon>
    </lineage>
</organism>
<dbReference type="GO" id="GO:0003700">
    <property type="term" value="F:DNA-binding transcription factor activity"/>
    <property type="evidence" value="ECO:0007669"/>
    <property type="project" value="InterPro"/>
</dbReference>
<dbReference type="AlphaFoldDB" id="A0A6U3AVR3"/>
<dbReference type="PROSITE" id="PS50217">
    <property type="entry name" value="BZIP"/>
    <property type="match status" value="1"/>
</dbReference>
<name>A0A6U3AVR3_9STRA</name>
<feature type="compositionally biased region" description="Basic and acidic residues" evidence="1">
    <location>
        <begin position="458"/>
        <end position="469"/>
    </location>
</feature>
<evidence type="ECO:0000256" key="1">
    <source>
        <dbReference type="SAM" id="MobiDB-lite"/>
    </source>
</evidence>
<feature type="domain" description="BZIP" evidence="2">
    <location>
        <begin position="427"/>
        <end position="490"/>
    </location>
</feature>
<evidence type="ECO:0000259" key="2">
    <source>
        <dbReference type="PROSITE" id="PS50217"/>
    </source>
</evidence>
<evidence type="ECO:0000313" key="3">
    <source>
        <dbReference type="EMBL" id="CAD9967848.1"/>
    </source>
</evidence>
<feature type="compositionally biased region" description="Basic and acidic residues" evidence="1">
    <location>
        <begin position="405"/>
        <end position="430"/>
    </location>
</feature>
<reference evidence="4" key="1">
    <citation type="submission" date="2021-01" db="EMBL/GenBank/DDBJ databases">
        <authorList>
            <person name="Corre E."/>
            <person name="Pelletier E."/>
            <person name="Niang G."/>
            <person name="Scheremetjew M."/>
            <person name="Finn R."/>
            <person name="Kale V."/>
            <person name="Holt S."/>
            <person name="Cochrane G."/>
            <person name="Meng A."/>
            <person name="Brown T."/>
            <person name="Cohen L."/>
        </authorList>
    </citation>
    <scope>NUCLEOTIDE SEQUENCE</scope>
    <source>
        <strain evidence="4">CCMP125</strain>
    </source>
</reference>
<feature type="region of interest" description="Disordered" evidence="1">
    <location>
        <begin position="404"/>
        <end position="469"/>
    </location>
</feature>
<sequence>MDTMFSNGNTNVNWVSDSNGLVAPVYAEGNEAVMAVAAAGTESGALGGSSPAFDDHSALFAASTANGRRMATMGVDQTGGATSNIPRVASETDRQQEALRHFDEAMASIPLHEKIDYLEAVKQAPEVVREETHPLKFLRFCDYNTWNAATRMATYWRERKAAFEERAFLPLTLNKERIGGSALNDTDILSLQAAFVSILPPTESGRQVILFDRSQNLASADGRNRLRGVFYVGHILAQDESAQTEQGTVLCFLMTIKPRLQDLDHVMNKKLWYLVDAAFPIRLQFHSCCFVPKTMRGLVPTAEGDLVSKTALMANLVSEHFGLRISGLSRVNLHFETQEGEICKMMLDKGLNLRGIPNFIGGSWSFSQARTWCEQQAVRERNADQQRIALDEQRLQASFISSLLNDERHGKSPTEASSGERGEDSIDHCRERRKAANVLHSRRKRERRRQEQNTLVEESDRLTRHNEALKREQDRLEKLLGRATQMVEDFPF</sequence>
<dbReference type="EMBL" id="HBHT01019332">
    <property type="protein sequence ID" value="CAD9967848.1"/>
    <property type="molecule type" value="Transcribed_RNA"/>
</dbReference>
<dbReference type="EMBL" id="HBHT01019333">
    <property type="protein sequence ID" value="CAD9967850.1"/>
    <property type="molecule type" value="Transcribed_RNA"/>
</dbReference>
<gene>
    <name evidence="3" type="ORF">APAL1065_LOCUS12965</name>
    <name evidence="4" type="ORF">APAL1065_LOCUS12966</name>
</gene>
<feature type="compositionally biased region" description="Basic residues" evidence="1">
    <location>
        <begin position="431"/>
        <end position="447"/>
    </location>
</feature>
<proteinExistence type="predicted"/>